<organism evidence="1">
    <name type="scientific">marine metagenome</name>
    <dbReference type="NCBI Taxonomy" id="408172"/>
    <lineage>
        <taxon>unclassified sequences</taxon>
        <taxon>metagenomes</taxon>
        <taxon>ecological metagenomes</taxon>
    </lineage>
</organism>
<evidence type="ECO:0000313" key="1">
    <source>
        <dbReference type="EMBL" id="SVB81757.1"/>
    </source>
</evidence>
<protein>
    <submittedName>
        <fullName evidence="1">Uncharacterized protein</fullName>
    </submittedName>
</protein>
<proteinExistence type="predicted"/>
<gene>
    <name evidence="1" type="ORF">METZ01_LOCUS234611</name>
</gene>
<accession>A0A382H4B6</accession>
<name>A0A382H4B6_9ZZZZ</name>
<reference evidence="1" key="1">
    <citation type="submission" date="2018-05" db="EMBL/GenBank/DDBJ databases">
        <authorList>
            <person name="Lanie J.A."/>
            <person name="Ng W.-L."/>
            <person name="Kazmierczak K.M."/>
            <person name="Andrzejewski T.M."/>
            <person name="Davidsen T.M."/>
            <person name="Wayne K.J."/>
            <person name="Tettelin H."/>
            <person name="Glass J.I."/>
            <person name="Rusch D."/>
            <person name="Podicherti R."/>
            <person name="Tsui H.-C.T."/>
            <person name="Winkler M.E."/>
        </authorList>
    </citation>
    <scope>NUCLEOTIDE SEQUENCE</scope>
</reference>
<dbReference type="EMBL" id="UINC01058930">
    <property type="protein sequence ID" value="SVB81757.1"/>
    <property type="molecule type" value="Genomic_DNA"/>
</dbReference>
<sequence>MKALLKFIAFTLVLMLSLHSTPTYATSNQTVFDICEHYFEELDDARELLCDIYIRAINDWRVYNLGLIDFLEEEGYKSKAETVEKYDAFGCNTTEISRVDFIRHYLDYMKAHEELMEEPFIYTIGNALEPFCKKQNRESEPTFYLEEDGNMRKL</sequence>
<dbReference type="AlphaFoldDB" id="A0A382H4B6"/>